<dbReference type="EMBL" id="CM004392">
    <property type="protein sequence ID" value="KAG8652590.1"/>
    <property type="molecule type" value="Genomic_DNA"/>
</dbReference>
<gene>
    <name evidence="1" type="ORF">MANES_06G109550v8</name>
</gene>
<protein>
    <submittedName>
        <fullName evidence="1">Uncharacterized protein</fullName>
    </submittedName>
</protein>
<evidence type="ECO:0000313" key="2">
    <source>
        <dbReference type="Proteomes" id="UP000091857"/>
    </source>
</evidence>
<sequence length="76" mass="8822">MPFVEIQSITFTHKGVEIQRFSLTMGYLFCAVWLSGPIGQLSIIFLWLSGMYLHGARFSNYESCTIMQGCFPYDRW</sequence>
<comment type="caution">
    <text evidence="1">The sequence shown here is derived from an EMBL/GenBank/DDBJ whole genome shotgun (WGS) entry which is preliminary data.</text>
</comment>
<evidence type="ECO:0000313" key="1">
    <source>
        <dbReference type="EMBL" id="KAG8652590.1"/>
    </source>
</evidence>
<keyword evidence="2" id="KW-1185">Reference proteome</keyword>
<name>A0ACB7HJZ3_MANES</name>
<proteinExistence type="predicted"/>
<dbReference type="Proteomes" id="UP000091857">
    <property type="component" value="Chromosome 6"/>
</dbReference>
<organism evidence="1 2">
    <name type="scientific">Manihot esculenta</name>
    <name type="common">Cassava</name>
    <name type="synonym">Jatropha manihot</name>
    <dbReference type="NCBI Taxonomy" id="3983"/>
    <lineage>
        <taxon>Eukaryota</taxon>
        <taxon>Viridiplantae</taxon>
        <taxon>Streptophyta</taxon>
        <taxon>Embryophyta</taxon>
        <taxon>Tracheophyta</taxon>
        <taxon>Spermatophyta</taxon>
        <taxon>Magnoliopsida</taxon>
        <taxon>eudicotyledons</taxon>
        <taxon>Gunneridae</taxon>
        <taxon>Pentapetalae</taxon>
        <taxon>rosids</taxon>
        <taxon>fabids</taxon>
        <taxon>Malpighiales</taxon>
        <taxon>Euphorbiaceae</taxon>
        <taxon>Crotonoideae</taxon>
        <taxon>Manihoteae</taxon>
        <taxon>Manihot</taxon>
    </lineage>
</organism>
<reference evidence="2" key="1">
    <citation type="journal article" date="2016" name="Nat. Biotechnol.">
        <title>Sequencing wild and cultivated cassava and related species reveals extensive interspecific hybridization and genetic diversity.</title>
        <authorList>
            <person name="Bredeson J.V."/>
            <person name="Lyons J.B."/>
            <person name="Prochnik S.E."/>
            <person name="Wu G.A."/>
            <person name="Ha C.M."/>
            <person name="Edsinger-Gonzales E."/>
            <person name="Grimwood J."/>
            <person name="Schmutz J."/>
            <person name="Rabbi I.Y."/>
            <person name="Egesi C."/>
            <person name="Nauluvula P."/>
            <person name="Lebot V."/>
            <person name="Ndunguru J."/>
            <person name="Mkamilo G."/>
            <person name="Bart R.S."/>
            <person name="Setter T.L."/>
            <person name="Gleadow R.M."/>
            <person name="Kulakow P."/>
            <person name="Ferguson M.E."/>
            <person name="Rounsley S."/>
            <person name="Rokhsar D.S."/>
        </authorList>
    </citation>
    <scope>NUCLEOTIDE SEQUENCE [LARGE SCALE GENOMIC DNA]</scope>
    <source>
        <strain evidence="2">cv. AM560-2</strain>
    </source>
</reference>
<accession>A0ACB7HJZ3</accession>